<gene>
    <name evidence="1" type="ORF">FMOSSE_LOCUS901</name>
</gene>
<keyword evidence="2" id="KW-1185">Reference proteome</keyword>
<comment type="caution">
    <text evidence="1">The sequence shown here is derived from an EMBL/GenBank/DDBJ whole genome shotgun (WGS) entry which is preliminary data.</text>
</comment>
<sequence>MGILMSSPPHEDVDIPKYLIKANGKEKVNRWKIPVGLTDKETKALKSFKKIAYRYDENCCCGFGLDPILGLVPVIGDFLGVWLSLMLIKSAKRTAEDSQFQNRDLVEMLSKMTWNIAKDVGVGFIPIIGDFFDFFVKANTTNAELFQYYLVKHSKNRSMVVDHHMVEVISHTS</sequence>
<accession>A0A9N8V3K0</accession>
<dbReference type="PANTHER" id="PTHR35519">
    <property type="entry name" value="MEMBRANE PROTEINS"/>
    <property type="match status" value="1"/>
</dbReference>
<dbReference type="EMBL" id="CAJVPP010000094">
    <property type="protein sequence ID" value="CAG8442180.1"/>
    <property type="molecule type" value="Genomic_DNA"/>
</dbReference>
<evidence type="ECO:0000313" key="2">
    <source>
        <dbReference type="Proteomes" id="UP000789375"/>
    </source>
</evidence>
<dbReference type="Pfam" id="PF13430">
    <property type="entry name" value="DUF4112"/>
    <property type="match status" value="1"/>
</dbReference>
<protein>
    <submittedName>
        <fullName evidence="1">8359_t:CDS:1</fullName>
    </submittedName>
</protein>
<reference evidence="1" key="1">
    <citation type="submission" date="2021-06" db="EMBL/GenBank/DDBJ databases">
        <authorList>
            <person name="Kallberg Y."/>
            <person name="Tangrot J."/>
            <person name="Rosling A."/>
        </authorList>
    </citation>
    <scope>NUCLEOTIDE SEQUENCE</scope>
    <source>
        <strain evidence="1">87-6 pot B 2015</strain>
    </source>
</reference>
<evidence type="ECO:0000313" key="1">
    <source>
        <dbReference type="EMBL" id="CAG8442180.1"/>
    </source>
</evidence>
<name>A0A9N8V3K0_FUNMO</name>
<dbReference type="PANTHER" id="PTHR35519:SF1">
    <property type="entry name" value="YALI0C06193P"/>
    <property type="match status" value="1"/>
</dbReference>
<dbReference type="AlphaFoldDB" id="A0A9N8V3K0"/>
<proteinExistence type="predicted"/>
<dbReference type="Proteomes" id="UP000789375">
    <property type="component" value="Unassembled WGS sequence"/>
</dbReference>
<organism evidence="1 2">
    <name type="scientific">Funneliformis mosseae</name>
    <name type="common">Endomycorrhizal fungus</name>
    <name type="synonym">Glomus mosseae</name>
    <dbReference type="NCBI Taxonomy" id="27381"/>
    <lineage>
        <taxon>Eukaryota</taxon>
        <taxon>Fungi</taxon>
        <taxon>Fungi incertae sedis</taxon>
        <taxon>Mucoromycota</taxon>
        <taxon>Glomeromycotina</taxon>
        <taxon>Glomeromycetes</taxon>
        <taxon>Glomerales</taxon>
        <taxon>Glomeraceae</taxon>
        <taxon>Funneliformis</taxon>
    </lineage>
</organism>
<dbReference type="InterPro" id="IPR025187">
    <property type="entry name" value="DUF4112"/>
</dbReference>